<name>A0A518GAV9_9BACT</name>
<dbReference type="KEGG" id="ahel:Q31a_40300"/>
<organism evidence="1 2">
    <name type="scientific">Aureliella helgolandensis</name>
    <dbReference type="NCBI Taxonomy" id="2527968"/>
    <lineage>
        <taxon>Bacteria</taxon>
        <taxon>Pseudomonadati</taxon>
        <taxon>Planctomycetota</taxon>
        <taxon>Planctomycetia</taxon>
        <taxon>Pirellulales</taxon>
        <taxon>Pirellulaceae</taxon>
        <taxon>Aureliella</taxon>
    </lineage>
</organism>
<dbReference type="Pfam" id="PF14100">
    <property type="entry name" value="DUF6807"/>
    <property type="match status" value="1"/>
</dbReference>
<dbReference type="OrthoDB" id="242375at2"/>
<proteinExistence type="predicted"/>
<dbReference type="AlphaFoldDB" id="A0A518GAV9"/>
<dbReference type="InterPro" id="IPR029475">
    <property type="entry name" value="DUF6807"/>
</dbReference>
<reference evidence="1 2" key="1">
    <citation type="submission" date="2019-02" db="EMBL/GenBank/DDBJ databases">
        <title>Deep-cultivation of Planctomycetes and their phenomic and genomic characterization uncovers novel biology.</title>
        <authorList>
            <person name="Wiegand S."/>
            <person name="Jogler M."/>
            <person name="Boedeker C."/>
            <person name="Pinto D."/>
            <person name="Vollmers J."/>
            <person name="Rivas-Marin E."/>
            <person name="Kohn T."/>
            <person name="Peeters S.H."/>
            <person name="Heuer A."/>
            <person name="Rast P."/>
            <person name="Oberbeckmann S."/>
            <person name="Bunk B."/>
            <person name="Jeske O."/>
            <person name="Meyerdierks A."/>
            <person name="Storesund J.E."/>
            <person name="Kallscheuer N."/>
            <person name="Luecker S."/>
            <person name="Lage O.M."/>
            <person name="Pohl T."/>
            <person name="Merkel B.J."/>
            <person name="Hornburger P."/>
            <person name="Mueller R.-W."/>
            <person name="Bruemmer F."/>
            <person name="Labrenz M."/>
            <person name="Spormann A.M."/>
            <person name="Op den Camp H."/>
            <person name="Overmann J."/>
            <person name="Amann R."/>
            <person name="Jetten M.S.M."/>
            <person name="Mascher T."/>
            <person name="Medema M.H."/>
            <person name="Devos D.P."/>
            <person name="Kaster A.-K."/>
            <person name="Ovreas L."/>
            <person name="Rohde M."/>
            <person name="Galperin M.Y."/>
            <person name="Jogler C."/>
        </authorList>
    </citation>
    <scope>NUCLEOTIDE SEQUENCE [LARGE SCALE GENOMIC DNA]</scope>
    <source>
        <strain evidence="1 2">Q31a</strain>
    </source>
</reference>
<gene>
    <name evidence="1" type="ORF">Q31a_40300</name>
</gene>
<dbReference type="EMBL" id="CP036298">
    <property type="protein sequence ID" value="QDV25703.1"/>
    <property type="molecule type" value="Genomic_DNA"/>
</dbReference>
<dbReference type="Proteomes" id="UP000318017">
    <property type="component" value="Chromosome"/>
</dbReference>
<keyword evidence="2" id="KW-1185">Reference proteome</keyword>
<accession>A0A518GAV9</accession>
<evidence type="ECO:0000313" key="1">
    <source>
        <dbReference type="EMBL" id="QDV25703.1"/>
    </source>
</evidence>
<sequence length="340" mass="37619">MLDLHSIVSLAQETVSLACRRLGACCILLATICISTSARSTLRGDEISTSGTMSTISNAQGVTILEGIHPVLCYQRAVTSQRGQWPRANYVHPLYDLDGECLTEDFPTDHGHQRGVYWAWHQVLVDDQPMGDAWTCTDFQWDVREVKTETTSDRATIQASVFWKSPALQDQAGQLRRLVQEQTTIVVHQQHQDVRWIDFTIELSALVEGVKIGGSEDDKGYGGFSARLKLSDQTVFTGTEGPIEPTMNAIEAGAAIDTSNATGGVSIFPHPENPGFPTPWILRQSRSMQNAVYPGRSPVQLSQTEPLVLRYRLGIHRGTWDAAKISDYQQAYQAQCESPN</sequence>
<protein>
    <recommendedName>
        <fullName evidence="3">Methane oxygenase PmoA</fullName>
    </recommendedName>
</protein>
<evidence type="ECO:0008006" key="3">
    <source>
        <dbReference type="Google" id="ProtNLM"/>
    </source>
</evidence>
<evidence type="ECO:0000313" key="2">
    <source>
        <dbReference type="Proteomes" id="UP000318017"/>
    </source>
</evidence>